<dbReference type="Proteomes" id="UP001595444">
    <property type="component" value="Unassembled WGS sequence"/>
</dbReference>
<dbReference type="InterPro" id="IPR000801">
    <property type="entry name" value="Esterase-like"/>
</dbReference>
<keyword evidence="5" id="KW-1185">Reference proteome</keyword>
<dbReference type="PANTHER" id="PTHR40841:SF2">
    <property type="entry name" value="SIDEROPHORE-DEGRADING ESTERASE (EUROFUNG)"/>
    <property type="match status" value="1"/>
</dbReference>
<comment type="similarity">
    <text evidence="1">Belongs to the esterase D family.</text>
</comment>
<dbReference type="Pfam" id="PF00756">
    <property type="entry name" value="Esterase"/>
    <property type="match status" value="1"/>
</dbReference>
<dbReference type="InterPro" id="IPR052558">
    <property type="entry name" value="Siderophore_Hydrolase_D"/>
</dbReference>
<protein>
    <submittedName>
        <fullName evidence="4">Alpha/beta hydrolase</fullName>
    </submittedName>
</protein>
<evidence type="ECO:0000256" key="2">
    <source>
        <dbReference type="ARBA" id="ARBA00022801"/>
    </source>
</evidence>
<feature type="signal peptide" evidence="3">
    <location>
        <begin position="1"/>
        <end position="30"/>
    </location>
</feature>
<keyword evidence="3" id="KW-0732">Signal</keyword>
<evidence type="ECO:0000313" key="4">
    <source>
        <dbReference type="EMBL" id="MFC3053483.1"/>
    </source>
</evidence>
<evidence type="ECO:0000256" key="1">
    <source>
        <dbReference type="ARBA" id="ARBA00005622"/>
    </source>
</evidence>
<dbReference type="RefSeq" id="WP_194215568.1">
    <property type="nucleotide sequence ID" value="NZ_CP061205.1"/>
</dbReference>
<accession>A0ABV7D8E4</accession>
<feature type="chain" id="PRO_5045573048" evidence="3">
    <location>
        <begin position="31"/>
        <end position="304"/>
    </location>
</feature>
<reference evidence="5" key="1">
    <citation type="journal article" date="2019" name="Int. J. Syst. Evol. Microbiol.">
        <title>The Global Catalogue of Microorganisms (GCM) 10K type strain sequencing project: providing services to taxonomists for standard genome sequencing and annotation.</title>
        <authorList>
            <consortium name="The Broad Institute Genomics Platform"/>
            <consortium name="The Broad Institute Genome Sequencing Center for Infectious Disease"/>
            <person name="Wu L."/>
            <person name="Ma J."/>
        </authorList>
    </citation>
    <scope>NUCLEOTIDE SEQUENCE [LARGE SCALE GENOMIC DNA]</scope>
    <source>
        <strain evidence="5">KCTC 62164</strain>
    </source>
</reference>
<evidence type="ECO:0000256" key="3">
    <source>
        <dbReference type="SAM" id="SignalP"/>
    </source>
</evidence>
<comment type="caution">
    <text evidence="4">The sequence shown here is derived from an EMBL/GenBank/DDBJ whole genome shotgun (WGS) entry which is preliminary data.</text>
</comment>
<dbReference type="InterPro" id="IPR029058">
    <property type="entry name" value="AB_hydrolase_fold"/>
</dbReference>
<organism evidence="4 5">
    <name type="scientific">Kordiimonas pumila</name>
    <dbReference type="NCBI Taxonomy" id="2161677"/>
    <lineage>
        <taxon>Bacteria</taxon>
        <taxon>Pseudomonadati</taxon>
        <taxon>Pseudomonadota</taxon>
        <taxon>Alphaproteobacteria</taxon>
        <taxon>Kordiimonadales</taxon>
        <taxon>Kordiimonadaceae</taxon>
        <taxon>Kordiimonas</taxon>
    </lineage>
</organism>
<evidence type="ECO:0000313" key="5">
    <source>
        <dbReference type="Proteomes" id="UP001595444"/>
    </source>
</evidence>
<dbReference type="SUPFAM" id="SSF53474">
    <property type="entry name" value="alpha/beta-Hydrolases"/>
    <property type="match status" value="1"/>
</dbReference>
<proteinExistence type="inferred from homology"/>
<dbReference type="Gene3D" id="3.40.50.1820">
    <property type="entry name" value="alpha/beta hydrolase"/>
    <property type="match status" value="1"/>
</dbReference>
<dbReference type="PANTHER" id="PTHR40841">
    <property type="entry name" value="SIDEROPHORE TRIACETYLFUSARININE C ESTERASE"/>
    <property type="match status" value="1"/>
</dbReference>
<dbReference type="GO" id="GO:0016787">
    <property type="term" value="F:hydrolase activity"/>
    <property type="evidence" value="ECO:0007669"/>
    <property type="project" value="UniProtKB-KW"/>
</dbReference>
<sequence length="304" mass="33266">MALLLCKQVKGFARACALVSLLIFGIPAGADEAATSVLPAYSLPSTEVWDITSAEEAPYRVFVSMPEGPAPTGGYPVLYVLDGNAIFASFAEARRVQEASAPEVAQSIIVAVGYPTDKTYDLARRLYDFTSPYPPVMPPSQEALKDYKAGGHEKFLDFLLNTLRPEVATRYSVNPHRQALFGHSLGGLFALHVLYTHPSAFNAIIAASPSTWWNDQELLTEERAFTKSLMQMKITPPMSRIMVVAGDLEAHVANVWDSESLAKRLEPLSAYGLRSRFEMLEGETHLTVPSRAVTAALRFAFALP</sequence>
<keyword evidence="2 4" id="KW-0378">Hydrolase</keyword>
<gene>
    <name evidence="4" type="ORF">ACFOKA_16410</name>
</gene>
<name>A0ABV7D8E4_9PROT</name>
<dbReference type="EMBL" id="JBHRSL010000027">
    <property type="protein sequence ID" value="MFC3053483.1"/>
    <property type="molecule type" value="Genomic_DNA"/>
</dbReference>